<dbReference type="EMBL" id="CAMXCT020003227">
    <property type="protein sequence ID" value="CAL1156585.1"/>
    <property type="molecule type" value="Genomic_DNA"/>
</dbReference>
<dbReference type="InterPro" id="IPR011992">
    <property type="entry name" value="EF-hand-dom_pair"/>
</dbReference>
<dbReference type="Gene3D" id="1.10.510.10">
    <property type="entry name" value="Transferase(Phosphotransferase) domain 1"/>
    <property type="match status" value="1"/>
</dbReference>
<evidence type="ECO:0000256" key="1">
    <source>
        <dbReference type="ARBA" id="ARBA00022837"/>
    </source>
</evidence>
<comment type="caution">
    <text evidence="5">The sequence shown here is derived from an EMBL/GenBank/DDBJ whole genome shotgun (WGS) entry which is preliminary data.</text>
</comment>
<dbReference type="InterPro" id="IPR002048">
    <property type="entry name" value="EF_hand_dom"/>
</dbReference>
<dbReference type="GO" id="GO:0005509">
    <property type="term" value="F:calcium ion binding"/>
    <property type="evidence" value="ECO:0007669"/>
    <property type="project" value="InterPro"/>
</dbReference>
<sequence>DVVLKLCDFGTATVLTDQRPRSLVNIGTLSYTAPEVYQRKGADLPADIWSLGVVLYVILTGTNPFRNSKDATKQETVRKIKAGMFATQRPGWLKVSPGGQDIVRKLLVLPEDQRLTCSQALQHAWVAGAKQTFGNAEARALAVTVVRVLQQMLKLQLPQRNALFACAMGATEANLPQPSAWRSLFLLLDADNDGRLSIEECTVGLRRLAGAEVTYEHLRMAVKACDLDGNGVLDWAEWLCIGLLTVTKLAEAGLVVELAQRLLSRMCTTGQSEVVLEIWKTAQQLSSDKEVRGVPLSLNDLCLVLHSCQEAMI</sequence>
<evidence type="ECO:0000313" key="7">
    <source>
        <dbReference type="EMBL" id="CAL4790522.1"/>
    </source>
</evidence>
<dbReference type="PANTHER" id="PTHR24347">
    <property type="entry name" value="SERINE/THREONINE-PROTEIN KINASE"/>
    <property type="match status" value="1"/>
</dbReference>
<dbReference type="InterPro" id="IPR000719">
    <property type="entry name" value="Prot_kinase_dom"/>
</dbReference>
<dbReference type="AlphaFoldDB" id="A0A9P1D591"/>
<accession>A0A9P1D591</accession>
<evidence type="ECO:0000313" key="6">
    <source>
        <dbReference type="EMBL" id="CAL1156585.1"/>
    </source>
</evidence>
<dbReference type="PROSITE" id="PS50011">
    <property type="entry name" value="PROTEIN_KINASE_DOM"/>
    <property type="match status" value="1"/>
</dbReference>
<keyword evidence="1" id="KW-0106">Calcium</keyword>
<feature type="non-terminal residue" evidence="5">
    <location>
        <position position="313"/>
    </location>
</feature>
<dbReference type="Gene3D" id="1.10.238.10">
    <property type="entry name" value="EF-hand"/>
    <property type="match status" value="1"/>
</dbReference>
<dbReference type="CDD" id="cd00051">
    <property type="entry name" value="EFh"/>
    <property type="match status" value="1"/>
</dbReference>
<evidence type="ECO:0000313" key="5">
    <source>
        <dbReference type="EMBL" id="CAI4003210.1"/>
    </source>
</evidence>
<reference evidence="5" key="1">
    <citation type="submission" date="2022-10" db="EMBL/GenBank/DDBJ databases">
        <authorList>
            <person name="Chen Y."/>
            <person name="Dougan E. K."/>
            <person name="Chan C."/>
            <person name="Rhodes N."/>
            <person name="Thang M."/>
        </authorList>
    </citation>
    <scope>NUCLEOTIDE SEQUENCE</scope>
</reference>
<name>A0A9P1D591_9DINO</name>
<dbReference type="Pfam" id="PF00069">
    <property type="entry name" value="Pkinase"/>
    <property type="match status" value="1"/>
</dbReference>
<gene>
    <name evidence="5" type="ORF">C1SCF055_LOCUS29097</name>
</gene>
<evidence type="ECO:0000259" key="4">
    <source>
        <dbReference type="PROSITE" id="PS50222"/>
    </source>
</evidence>
<protein>
    <submittedName>
        <fullName evidence="7">Calcium-dependent protein kinase 2</fullName>
    </submittedName>
</protein>
<dbReference type="GO" id="GO:0005524">
    <property type="term" value="F:ATP binding"/>
    <property type="evidence" value="ECO:0007669"/>
    <property type="project" value="InterPro"/>
</dbReference>
<feature type="domain" description="EF-hand" evidence="4">
    <location>
        <begin position="176"/>
        <end position="211"/>
    </location>
</feature>
<keyword evidence="7" id="KW-0808">Transferase</keyword>
<dbReference type="EMBL" id="CAMXCT010003227">
    <property type="protein sequence ID" value="CAI4003210.1"/>
    <property type="molecule type" value="Genomic_DNA"/>
</dbReference>
<feature type="domain" description="Protein kinase" evidence="3">
    <location>
        <begin position="1"/>
        <end position="126"/>
    </location>
</feature>
<dbReference type="SMART" id="SM00220">
    <property type="entry name" value="S_TKc"/>
    <property type="match status" value="1"/>
</dbReference>
<dbReference type="InterPro" id="IPR018247">
    <property type="entry name" value="EF_Hand_1_Ca_BS"/>
</dbReference>
<dbReference type="Proteomes" id="UP001152797">
    <property type="component" value="Unassembled WGS sequence"/>
</dbReference>
<evidence type="ECO:0000313" key="8">
    <source>
        <dbReference type="Proteomes" id="UP001152797"/>
    </source>
</evidence>
<dbReference type="SUPFAM" id="SSF56112">
    <property type="entry name" value="Protein kinase-like (PK-like)"/>
    <property type="match status" value="1"/>
</dbReference>
<evidence type="ECO:0000256" key="2">
    <source>
        <dbReference type="ARBA" id="ARBA00024334"/>
    </source>
</evidence>
<dbReference type="SUPFAM" id="SSF47473">
    <property type="entry name" value="EF-hand"/>
    <property type="match status" value="1"/>
</dbReference>
<proteinExistence type="inferred from homology"/>
<comment type="similarity">
    <text evidence="2">Belongs to the protein kinase superfamily. Ser/Thr protein kinase family. CDPK subfamily.</text>
</comment>
<dbReference type="GO" id="GO:0004672">
    <property type="term" value="F:protein kinase activity"/>
    <property type="evidence" value="ECO:0007669"/>
    <property type="project" value="InterPro"/>
</dbReference>
<dbReference type="InterPro" id="IPR011009">
    <property type="entry name" value="Kinase-like_dom_sf"/>
</dbReference>
<organism evidence="5">
    <name type="scientific">Cladocopium goreaui</name>
    <dbReference type="NCBI Taxonomy" id="2562237"/>
    <lineage>
        <taxon>Eukaryota</taxon>
        <taxon>Sar</taxon>
        <taxon>Alveolata</taxon>
        <taxon>Dinophyceae</taxon>
        <taxon>Suessiales</taxon>
        <taxon>Symbiodiniaceae</taxon>
        <taxon>Cladocopium</taxon>
    </lineage>
</organism>
<dbReference type="PROSITE" id="PS50222">
    <property type="entry name" value="EF_HAND_2"/>
    <property type="match status" value="1"/>
</dbReference>
<evidence type="ECO:0000259" key="3">
    <source>
        <dbReference type="PROSITE" id="PS50011"/>
    </source>
</evidence>
<dbReference type="PROSITE" id="PS00018">
    <property type="entry name" value="EF_HAND_1"/>
    <property type="match status" value="1"/>
</dbReference>
<reference evidence="6" key="2">
    <citation type="submission" date="2024-04" db="EMBL/GenBank/DDBJ databases">
        <authorList>
            <person name="Chen Y."/>
            <person name="Shah S."/>
            <person name="Dougan E. K."/>
            <person name="Thang M."/>
            <person name="Chan C."/>
        </authorList>
    </citation>
    <scope>NUCLEOTIDE SEQUENCE [LARGE SCALE GENOMIC DNA]</scope>
</reference>
<keyword evidence="7" id="KW-0418">Kinase</keyword>
<keyword evidence="8" id="KW-1185">Reference proteome</keyword>
<dbReference type="EMBL" id="CAMXCT030003227">
    <property type="protein sequence ID" value="CAL4790522.1"/>
    <property type="molecule type" value="Genomic_DNA"/>
</dbReference>